<dbReference type="Pfam" id="PF09563">
    <property type="entry name" value="RE_LlaJI"/>
    <property type="match status" value="1"/>
</dbReference>
<accession>A0A845I1F9</accession>
<evidence type="ECO:0000313" key="1">
    <source>
        <dbReference type="EMBL" id="MYN45917.1"/>
    </source>
</evidence>
<dbReference type="GO" id="GO:0004519">
    <property type="term" value="F:endonuclease activity"/>
    <property type="evidence" value="ECO:0007669"/>
    <property type="project" value="UniProtKB-KW"/>
</dbReference>
<dbReference type="AlphaFoldDB" id="A0A845I1F9"/>
<organism evidence="1 2">
    <name type="scientific">Duganella fentianensis</name>
    <dbReference type="NCBI Taxonomy" id="2692177"/>
    <lineage>
        <taxon>Bacteria</taxon>
        <taxon>Pseudomonadati</taxon>
        <taxon>Pseudomonadota</taxon>
        <taxon>Betaproteobacteria</taxon>
        <taxon>Burkholderiales</taxon>
        <taxon>Oxalobacteraceae</taxon>
        <taxon>Telluria group</taxon>
        <taxon>Duganella</taxon>
    </lineage>
</organism>
<comment type="caution">
    <text evidence="1">The sequence shown here is derived from an EMBL/GenBank/DDBJ whole genome shotgun (WGS) entry which is preliminary data.</text>
</comment>
<sequence>MQSSGSARSGVKIRLVEDRCALGVLGGDGYPVWLKEEIVRRGLVADGEQTISFCGLIAQDSEVFVFIPRGSALPVTIAEKDSLAALTTSCLELYGRRRPANTIPEESGLVEFEQDAQLALVRELLDDYRLNGLYATVSRQQTSNNGRTDWRRTIRMVAVLPDADGMPIYPELIGTRRCSTLDSIVTRIHGAVISKLDEMFGWWVTGEAGGRLASDLDADPDLLDRAEYCIAMLKHEMVLVYSDRHMRLIRNLLRYFRHHKLAGGSPVVIGLRDFHWVWEYMLAEITAWRKDVSRELPVPVYYAQNGERQPAPGKGMRPDLVLGVAARRHMAVVDAKYYQARDVSTAPGWHDLVKQFFYAKALQEAYPGWTVDNIFVFPGCGKLSYAAVESRDRSRRFDELFPPVRCVYIDPVQVMQHFIAGTLSTEITESFLMAGRRDA</sequence>
<dbReference type="Proteomes" id="UP000444316">
    <property type="component" value="Unassembled WGS sequence"/>
</dbReference>
<dbReference type="EMBL" id="WWCL01000002">
    <property type="protein sequence ID" value="MYN45917.1"/>
    <property type="molecule type" value="Genomic_DNA"/>
</dbReference>
<dbReference type="RefSeq" id="WP_161035455.1">
    <property type="nucleotide sequence ID" value="NZ_WWCL01000002.1"/>
</dbReference>
<gene>
    <name evidence="1" type="ORF">GTP23_12750</name>
</gene>
<keyword evidence="2" id="KW-1185">Reference proteome</keyword>
<keyword evidence="1" id="KW-0378">Hydrolase</keyword>
<reference evidence="1" key="1">
    <citation type="submission" date="2019-12" db="EMBL/GenBank/DDBJ databases">
        <title>Novel species isolated from a subtropical stream in China.</title>
        <authorList>
            <person name="Lu H."/>
        </authorList>
    </citation>
    <scope>NUCLEOTIDE SEQUENCE [LARGE SCALE GENOMIC DNA]</scope>
    <source>
        <strain evidence="1">FT93W</strain>
    </source>
</reference>
<keyword evidence="1" id="KW-0255">Endonuclease</keyword>
<keyword evidence="1" id="KW-0540">Nuclease</keyword>
<proteinExistence type="predicted"/>
<evidence type="ECO:0000313" key="2">
    <source>
        <dbReference type="Proteomes" id="UP000444316"/>
    </source>
</evidence>
<name>A0A845I1F9_9BURK</name>
<dbReference type="InterPro" id="IPR018579">
    <property type="entry name" value="Restrct_endonuc_II_LlaJI"/>
</dbReference>
<protein>
    <submittedName>
        <fullName evidence="1">LlaJI family restriction endonuclease</fullName>
    </submittedName>
</protein>